<name>A0AAN7WLF4_9SACH</name>
<dbReference type="PANTHER" id="PTHR10920">
    <property type="entry name" value="RIBOSOMAL RNA METHYLTRANSFERASE"/>
    <property type="match status" value="1"/>
</dbReference>
<keyword evidence="5 7" id="KW-0949">S-adenosyl-L-methionine</keyword>
<evidence type="ECO:0000256" key="7">
    <source>
        <dbReference type="PIRSR" id="PIRSR005461-1"/>
    </source>
</evidence>
<evidence type="ECO:0000256" key="5">
    <source>
        <dbReference type="ARBA" id="ARBA00022691"/>
    </source>
</evidence>
<keyword evidence="10" id="KW-1185">Reference proteome</keyword>
<dbReference type="PANTHER" id="PTHR10920:SF18">
    <property type="entry name" value="RRNA METHYLTRANSFERASE 2, MITOCHONDRIAL"/>
    <property type="match status" value="1"/>
</dbReference>
<dbReference type="Pfam" id="PF01728">
    <property type="entry name" value="FtsJ"/>
    <property type="match status" value="1"/>
</dbReference>
<dbReference type="InterPro" id="IPR002877">
    <property type="entry name" value="RNA_MeTrfase_FtsJ_dom"/>
</dbReference>
<keyword evidence="4" id="KW-0808">Transferase</keyword>
<feature type="domain" description="Ribosomal RNA methyltransferase FtsJ" evidence="8">
    <location>
        <begin position="51"/>
        <end position="309"/>
    </location>
</feature>
<evidence type="ECO:0000256" key="3">
    <source>
        <dbReference type="ARBA" id="ARBA00022603"/>
    </source>
</evidence>
<dbReference type="Gene3D" id="3.40.50.150">
    <property type="entry name" value="Vaccinia Virus protein VP39"/>
    <property type="match status" value="1"/>
</dbReference>
<dbReference type="EMBL" id="JAWIZZ010000040">
    <property type="protein sequence ID" value="KAK5780699.1"/>
    <property type="molecule type" value="Genomic_DNA"/>
</dbReference>
<feature type="active site" description="Proton acceptor" evidence="7">
    <location>
        <position position="266"/>
    </location>
</feature>
<evidence type="ECO:0000256" key="4">
    <source>
        <dbReference type="ARBA" id="ARBA00022679"/>
    </source>
</evidence>
<organism evidence="9 10">
    <name type="scientific">Arxiozyma heterogenica</name>
    <dbReference type="NCBI Taxonomy" id="278026"/>
    <lineage>
        <taxon>Eukaryota</taxon>
        <taxon>Fungi</taxon>
        <taxon>Dikarya</taxon>
        <taxon>Ascomycota</taxon>
        <taxon>Saccharomycotina</taxon>
        <taxon>Saccharomycetes</taxon>
        <taxon>Saccharomycetales</taxon>
        <taxon>Saccharomycetaceae</taxon>
        <taxon>Arxiozyma</taxon>
    </lineage>
</organism>
<evidence type="ECO:0000256" key="2">
    <source>
        <dbReference type="ARBA" id="ARBA00022552"/>
    </source>
</evidence>
<dbReference type="InterPro" id="IPR050082">
    <property type="entry name" value="RNA_methyltr_RlmE"/>
</dbReference>
<dbReference type="SUPFAM" id="SSF53335">
    <property type="entry name" value="S-adenosyl-L-methionine-dependent methyltransferases"/>
    <property type="match status" value="1"/>
</dbReference>
<sequence length="320" mass="37166">MLLILSHLQICSSSYKFPQLCRFYTIASKQKWLKRQKNDHFTREARVQNLRSRAAFKLKEIDDKFKLFKSDKIQNVLDLGFAPGSWSEVARQRCHARSMIIGVDILPCEPPKGVSSLQANILSTKTQDLIRLYFNKHSRLDYILNDVDNIHKDHGFLKPRLPADIVDPEFEHELKDEEEYREVFSPDVDISSHDNQQPIDVILSDMYVPFPRLTGFTNNLTNLPYIRLMNTSGVAIRDHLLSVDLCDAALVTAIDLLKVNGSFVCKLYTGKEDKLFEHRLKRVFKVVQRFKPVSSRLESKEIYFVALKKRSDVDKFKVFD</sequence>
<dbReference type="Proteomes" id="UP001306508">
    <property type="component" value="Unassembled WGS sequence"/>
</dbReference>
<dbReference type="InterPro" id="IPR029063">
    <property type="entry name" value="SAM-dependent_MTases_sf"/>
</dbReference>
<accession>A0AAN7WLF4</accession>
<evidence type="ECO:0000256" key="6">
    <source>
        <dbReference type="ARBA" id="ARBA00041184"/>
    </source>
</evidence>
<keyword evidence="2" id="KW-0698">rRNA processing</keyword>
<dbReference type="AlphaFoldDB" id="A0AAN7WLF4"/>
<comment type="caution">
    <text evidence="9">The sequence shown here is derived from an EMBL/GenBank/DDBJ whole genome shotgun (WGS) entry which is preliminary data.</text>
</comment>
<protein>
    <recommendedName>
        <fullName evidence="6">rRNA methyltransferase 2, mitochondrial</fullName>
    </recommendedName>
</protein>
<keyword evidence="3" id="KW-0489">Methyltransferase</keyword>
<evidence type="ECO:0000313" key="9">
    <source>
        <dbReference type="EMBL" id="KAK5780699.1"/>
    </source>
</evidence>
<proteinExistence type="inferred from homology"/>
<evidence type="ECO:0000259" key="8">
    <source>
        <dbReference type="Pfam" id="PF01728"/>
    </source>
</evidence>
<dbReference type="GO" id="GO:0008650">
    <property type="term" value="F:rRNA (uridine-2'-O-)-methyltransferase activity"/>
    <property type="evidence" value="ECO:0007669"/>
    <property type="project" value="TreeGrafter"/>
</dbReference>
<dbReference type="PIRSF" id="PIRSF005461">
    <property type="entry name" value="23S_rRNA_mtase"/>
    <property type="match status" value="1"/>
</dbReference>
<gene>
    <name evidence="9" type="ORF">RI543_001821</name>
</gene>
<evidence type="ECO:0000256" key="1">
    <source>
        <dbReference type="ARBA" id="ARBA00009258"/>
    </source>
</evidence>
<dbReference type="GO" id="GO:0005739">
    <property type="term" value="C:mitochondrion"/>
    <property type="evidence" value="ECO:0007669"/>
    <property type="project" value="TreeGrafter"/>
</dbReference>
<dbReference type="InterPro" id="IPR015507">
    <property type="entry name" value="rRNA-MeTfrase_E"/>
</dbReference>
<reference evidence="10" key="1">
    <citation type="submission" date="2023-07" db="EMBL/GenBank/DDBJ databases">
        <title>A draft genome of Kazachstania heterogenica Y-27499.</title>
        <authorList>
            <person name="Donic C."/>
            <person name="Kralova J.S."/>
            <person name="Fidel L."/>
            <person name="Ben-Dor S."/>
            <person name="Jung S."/>
        </authorList>
    </citation>
    <scope>NUCLEOTIDE SEQUENCE [LARGE SCALE GENOMIC DNA]</scope>
    <source>
        <strain evidence="10">Y27499</strain>
    </source>
</reference>
<comment type="similarity">
    <text evidence="1">Belongs to the class I-like SAM-binding methyltransferase superfamily. RNA methyltransferase RlmE family.</text>
</comment>
<evidence type="ECO:0000313" key="10">
    <source>
        <dbReference type="Proteomes" id="UP001306508"/>
    </source>
</evidence>
<dbReference type="HAMAP" id="MF_01547">
    <property type="entry name" value="RNA_methyltr_E"/>
    <property type="match status" value="1"/>
</dbReference>